<name>A4IL83_GEOTN</name>
<dbReference type="Gene3D" id="2.40.320.10">
    <property type="entry name" value="Hypothetical Protein Pfu-838710-001"/>
    <property type="match status" value="1"/>
</dbReference>
<protein>
    <recommendedName>
        <fullName evidence="1">CYTH domain-containing protein</fullName>
    </recommendedName>
</protein>
<evidence type="ECO:0000313" key="2">
    <source>
        <dbReference type="EMBL" id="ABO66087.1"/>
    </source>
</evidence>
<dbReference type="Pfam" id="PF01928">
    <property type="entry name" value="CYTH"/>
    <property type="match status" value="1"/>
</dbReference>
<dbReference type="SMART" id="SM01118">
    <property type="entry name" value="CYTH"/>
    <property type="match status" value="1"/>
</dbReference>
<dbReference type="EMBL" id="CP000557">
    <property type="protein sequence ID" value="ABO66087.1"/>
    <property type="molecule type" value="Genomic_DNA"/>
</dbReference>
<sequence length="273" mass="31239">MALHGQAEPGHCQRTAKADRLSAPPVQQSLCCSYFLSFRINHPPIILPYSPYADEIIDIHRKTTDNRKRRCLARRRSIMYQEVEIELKNLLTAAEFDAVRAAFRLDDGAFRRQENHYFDTPLFALKEQAAALRIRVKDGRFTLTLKQTQTDGTILETHEPLTPSEAEALLAGAAPQGAIAVLLREMNVDPHDVRCFGSLVTDRAEWPHEGGTLCLDHNRYLQSEDYELEYETDNAEAGEERFLRLLGTLGIPRRPAPNKIARFYARKYEMEER</sequence>
<dbReference type="HOGENOM" id="CLU_088898_1_0_9"/>
<proteinExistence type="predicted"/>
<evidence type="ECO:0000313" key="3">
    <source>
        <dbReference type="Proteomes" id="UP000001578"/>
    </source>
</evidence>
<evidence type="ECO:0000259" key="1">
    <source>
        <dbReference type="PROSITE" id="PS51707"/>
    </source>
</evidence>
<dbReference type="PROSITE" id="PS51707">
    <property type="entry name" value="CYTH"/>
    <property type="match status" value="1"/>
</dbReference>
<reference evidence="2 3" key="1">
    <citation type="journal article" date="2007" name="Proc. Natl. Acad. Sci. U.S.A.">
        <title>Genome and proteome of long-chain alkane degrading Geobacillus thermodenitrificans NG80-2 isolated from a deep-subsurface oil reservoir.</title>
        <authorList>
            <person name="Feng L."/>
            <person name="Wang W."/>
            <person name="Cheng J."/>
            <person name="Ren Y."/>
            <person name="Zhao G."/>
            <person name="Gao C."/>
            <person name="Tang Y."/>
            <person name="Liu X."/>
            <person name="Han W."/>
            <person name="Peng X."/>
            <person name="Liu R."/>
            <person name="Wang L."/>
        </authorList>
    </citation>
    <scope>NUCLEOTIDE SEQUENCE [LARGE SCALE GENOMIC DNA]</scope>
    <source>
        <strain evidence="2 3">NG80-2</strain>
    </source>
</reference>
<dbReference type="KEGG" id="gtn:GTNG_0707"/>
<organism evidence="2 3">
    <name type="scientific">Geobacillus thermodenitrificans (strain NG80-2)</name>
    <dbReference type="NCBI Taxonomy" id="420246"/>
    <lineage>
        <taxon>Bacteria</taxon>
        <taxon>Bacillati</taxon>
        <taxon>Bacillota</taxon>
        <taxon>Bacilli</taxon>
        <taxon>Bacillales</taxon>
        <taxon>Anoxybacillaceae</taxon>
        <taxon>Geobacillus</taxon>
    </lineage>
</organism>
<feature type="domain" description="CYTH" evidence="1">
    <location>
        <begin position="82"/>
        <end position="270"/>
    </location>
</feature>
<dbReference type="InterPro" id="IPR023577">
    <property type="entry name" value="CYTH_domain"/>
</dbReference>
<gene>
    <name evidence="2" type="ordered locus">GTNG_0707</name>
</gene>
<dbReference type="eggNOG" id="COG4116">
    <property type="taxonomic scope" value="Bacteria"/>
</dbReference>
<accession>A4IL83</accession>
<dbReference type="CDD" id="cd07762">
    <property type="entry name" value="CYTH-like_Pase_1"/>
    <property type="match status" value="1"/>
</dbReference>
<dbReference type="AlphaFoldDB" id="A4IL83"/>
<dbReference type="InterPro" id="IPR033469">
    <property type="entry name" value="CYTH-like_dom_sf"/>
</dbReference>
<dbReference type="Proteomes" id="UP000001578">
    <property type="component" value="Chromosome"/>
</dbReference>
<dbReference type="InterPro" id="IPR009195">
    <property type="entry name" value="Uncharacterised_YjbK"/>
</dbReference>
<dbReference type="SUPFAM" id="SSF55154">
    <property type="entry name" value="CYTH-like phosphatases"/>
    <property type="match status" value="1"/>
</dbReference>